<keyword evidence="1" id="KW-0732">Signal</keyword>
<sequence>MKKSSILLCACMTSALILLGSCRKNWLDVNYNPRELTDTQVTPDLVIATVLEQAAGFKQDFDLMAMWMGYWCPPAFRNGTPITTYNQPAQMSYPTADIILMEQKASSLHEDFYVGVAKTVKSLMWARVVDEVNNAPYTEAYNPDILRPKYDSGQSIYENVMNELTLASSLIKNADMAKNPKIAASDIMFHGDKQKWQQFINTLKLRLLIHQANLPGRESYIKAEMTKIINQGSGFLPSGTDAAVNPGYSLVKGVSKYYGLYSNKNRVFGGRADEFGLSLDYAHANVFGMNLLKADDDPRLAFIYSPIDVPFPAGGAEPFPQPGSAEFRGAQFGLEVNAFSYPFQTRSYISAVGGNSNTDVVNDASAGIIKGNNMDGWAITSIESKFLQAEAIQRGWLPGDPQQAYIDAVKESFRWLNVGKSRSLPALSDAIFSTWYNNQVTGANARVSWTAAPDKYKLLMSQKYTALNGIDPIESWTDYRRNGNFPAIALSVDPGRVSDRLPIRFDYGFNEYLTNAANLNAYGSVNVFSSKIWWMP</sequence>
<feature type="signal peptide" evidence="1">
    <location>
        <begin position="1"/>
        <end position="20"/>
    </location>
</feature>
<dbReference type="RefSeq" id="WP_119408074.1">
    <property type="nucleotide sequence ID" value="NZ_CP032869.1"/>
</dbReference>
<keyword evidence="3" id="KW-1185">Reference proteome</keyword>
<dbReference type="Pfam" id="PF12771">
    <property type="entry name" value="SusD-like_2"/>
    <property type="match status" value="1"/>
</dbReference>
<reference evidence="2 3" key="1">
    <citation type="submission" date="2018-10" db="EMBL/GenBank/DDBJ databases">
        <title>Genome sequencing of Mucilaginibacter sp. HYN0043.</title>
        <authorList>
            <person name="Kim M."/>
            <person name="Yi H."/>
        </authorList>
    </citation>
    <scope>NUCLEOTIDE SEQUENCE [LARGE SCALE GENOMIC DNA]</scope>
    <source>
        <strain evidence="2 3">HYN0043</strain>
    </source>
</reference>
<evidence type="ECO:0000313" key="3">
    <source>
        <dbReference type="Proteomes" id="UP000270046"/>
    </source>
</evidence>
<dbReference type="OrthoDB" id="9766256at2"/>
<dbReference type="SUPFAM" id="SSF48452">
    <property type="entry name" value="TPR-like"/>
    <property type="match status" value="1"/>
</dbReference>
<accession>A0A494VSL8</accession>
<keyword evidence="2" id="KW-0449">Lipoprotein</keyword>
<protein>
    <submittedName>
        <fullName evidence="2">SusD/RagB family nutrient-binding outer membrane lipoprotein</fullName>
    </submittedName>
</protein>
<dbReference type="Proteomes" id="UP000270046">
    <property type="component" value="Chromosome"/>
</dbReference>
<evidence type="ECO:0000256" key="1">
    <source>
        <dbReference type="SAM" id="SignalP"/>
    </source>
</evidence>
<dbReference type="PROSITE" id="PS51257">
    <property type="entry name" value="PROKAR_LIPOPROTEIN"/>
    <property type="match status" value="1"/>
</dbReference>
<organism evidence="2 3">
    <name type="scientific">Mucilaginibacter celer</name>
    <dbReference type="NCBI Taxonomy" id="2305508"/>
    <lineage>
        <taxon>Bacteria</taxon>
        <taxon>Pseudomonadati</taxon>
        <taxon>Bacteroidota</taxon>
        <taxon>Sphingobacteriia</taxon>
        <taxon>Sphingobacteriales</taxon>
        <taxon>Sphingobacteriaceae</taxon>
        <taxon>Mucilaginibacter</taxon>
    </lineage>
</organism>
<feature type="chain" id="PRO_5019795001" evidence="1">
    <location>
        <begin position="21"/>
        <end position="536"/>
    </location>
</feature>
<proteinExistence type="predicted"/>
<dbReference type="KEGG" id="muh:HYN43_003160"/>
<dbReference type="InterPro" id="IPR041662">
    <property type="entry name" value="SusD-like_2"/>
</dbReference>
<dbReference type="AlphaFoldDB" id="A0A494VSL8"/>
<dbReference type="EMBL" id="CP032869">
    <property type="protein sequence ID" value="AYL94355.1"/>
    <property type="molecule type" value="Genomic_DNA"/>
</dbReference>
<dbReference type="InterPro" id="IPR011990">
    <property type="entry name" value="TPR-like_helical_dom_sf"/>
</dbReference>
<dbReference type="Gene3D" id="1.25.40.390">
    <property type="match status" value="1"/>
</dbReference>
<gene>
    <name evidence="2" type="ORF">HYN43_003160</name>
</gene>
<evidence type="ECO:0000313" key="2">
    <source>
        <dbReference type="EMBL" id="AYL94355.1"/>
    </source>
</evidence>
<name>A0A494VSL8_9SPHI</name>